<dbReference type="EMBL" id="AFZX01000016">
    <property type="protein sequence ID" value="EHL08666.1"/>
    <property type="molecule type" value="Genomic_DNA"/>
</dbReference>
<dbReference type="AlphaFoldDB" id="G9XI22"/>
<organism evidence="3 4">
    <name type="scientific">Desulfitobacterium hafniense DP7</name>
    <dbReference type="NCBI Taxonomy" id="537010"/>
    <lineage>
        <taxon>Bacteria</taxon>
        <taxon>Bacillati</taxon>
        <taxon>Bacillota</taxon>
        <taxon>Clostridia</taxon>
        <taxon>Eubacteriales</taxon>
        <taxon>Desulfitobacteriaceae</taxon>
        <taxon>Desulfitobacterium</taxon>
    </lineage>
</organism>
<protein>
    <recommendedName>
        <fullName evidence="2">NERD domain-containing protein</fullName>
    </recommendedName>
</protein>
<evidence type="ECO:0000259" key="2">
    <source>
        <dbReference type="PROSITE" id="PS50965"/>
    </source>
</evidence>
<sequence length="315" mass="37073">MEQLMTRGIALFFWNRKKATKKISPEPEAAQEVWQRKKYRTNYYTYNSAKERGSLRSKKQRKHEIGEYKLEVGLAHLPRCFRRLSNLLLGTKGRFHQIDHVLISPYGIFLLEANNLSGLIVGEETESKWYQAITWRVKTFPNPIMENQVRVQMLQELAGLDQTIPVFSYVTFNRSCSLKVFSGMVFYDIDLPASIMQLAQNQPAVLSDEEILELVERIEKINLTDLGLRNEYAARQRRERMQYRPKYGDIRCSICQKAVNERMARYCLNRPEKFAWKIYCEKHQREMTRVVRREGGREGHGPYPESTDSKKESMD</sequence>
<feature type="compositionally biased region" description="Basic and acidic residues" evidence="1">
    <location>
        <begin position="291"/>
        <end position="300"/>
    </location>
</feature>
<comment type="caution">
    <text evidence="3">The sequence shown here is derived from an EMBL/GenBank/DDBJ whole genome shotgun (WGS) entry which is preliminary data.</text>
</comment>
<evidence type="ECO:0000313" key="4">
    <source>
        <dbReference type="Proteomes" id="UP000004416"/>
    </source>
</evidence>
<name>G9XI22_DESHA</name>
<feature type="region of interest" description="Disordered" evidence="1">
    <location>
        <begin position="291"/>
        <end position="315"/>
    </location>
</feature>
<evidence type="ECO:0000256" key="1">
    <source>
        <dbReference type="SAM" id="MobiDB-lite"/>
    </source>
</evidence>
<proteinExistence type="predicted"/>
<dbReference type="InterPro" id="IPR011528">
    <property type="entry name" value="NERD"/>
</dbReference>
<accession>G9XI22</accession>
<dbReference type="Pfam" id="PF08378">
    <property type="entry name" value="NERD"/>
    <property type="match status" value="1"/>
</dbReference>
<feature type="domain" description="NERD" evidence="2">
    <location>
        <begin position="62"/>
        <end position="177"/>
    </location>
</feature>
<dbReference type="PATRIC" id="fig|537010.4.peg.553"/>
<gene>
    <name evidence="3" type="ORF">HMPREF0322_00598</name>
</gene>
<dbReference type="PROSITE" id="PS50965">
    <property type="entry name" value="NERD"/>
    <property type="match status" value="1"/>
</dbReference>
<evidence type="ECO:0000313" key="3">
    <source>
        <dbReference type="EMBL" id="EHL08666.1"/>
    </source>
</evidence>
<dbReference type="Proteomes" id="UP000004416">
    <property type="component" value="Unassembled WGS sequence"/>
</dbReference>
<dbReference type="HOGENOM" id="CLU_068011_1_0_9"/>
<reference evidence="3 4" key="1">
    <citation type="submission" date="2011-08" db="EMBL/GenBank/DDBJ databases">
        <authorList>
            <person name="Weinstock G."/>
            <person name="Sodergren E."/>
            <person name="Clifton S."/>
            <person name="Fulton L."/>
            <person name="Fulton B."/>
            <person name="Courtney L."/>
            <person name="Fronick C."/>
            <person name="Harrison M."/>
            <person name="Strong C."/>
            <person name="Farmer C."/>
            <person name="Delahaunty K."/>
            <person name="Markovic C."/>
            <person name="Hall O."/>
            <person name="Minx P."/>
            <person name="Tomlinson C."/>
            <person name="Mitreva M."/>
            <person name="Hou S."/>
            <person name="Chen J."/>
            <person name="Wollam A."/>
            <person name="Pepin K.H."/>
            <person name="Johnson M."/>
            <person name="Bhonagiri V."/>
            <person name="Zhang X."/>
            <person name="Suruliraj S."/>
            <person name="Warren W."/>
            <person name="Chinwalla A."/>
            <person name="Mardis E.R."/>
            <person name="Wilson R.K."/>
        </authorList>
    </citation>
    <scope>NUCLEOTIDE SEQUENCE [LARGE SCALE GENOMIC DNA]</scope>
    <source>
        <strain evidence="3 4">DP7</strain>
    </source>
</reference>